<dbReference type="SUPFAM" id="SSF54529">
    <property type="entry name" value="Mitochondrial glycoprotein MAM33-like"/>
    <property type="match status" value="1"/>
</dbReference>
<accession>A0AAE0B8Z0</accession>
<organism evidence="1 2">
    <name type="scientific">Dipteronia sinensis</name>
    <dbReference type="NCBI Taxonomy" id="43782"/>
    <lineage>
        <taxon>Eukaryota</taxon>
        <taxon>Viridiplantae</taxon>
        <taxon>Streptophyta</taxon>
        <taxon>Embryophyta</taxon>
        <taxon>Tracheophyta</taxon>
        <taxon>Spermatophyta</taxon>
        <taxon>Magnoliopsida</taxon>
        <taxon>eudicotyledons</taxon>
        <taxon>Gunneridae</taxon>
        <taxon>Pentapetalae</taxon>
        <taxon>rosids</taxon>
        <taxon>malvids</taxon>
        <taxon>Sapindales</taxon>
        <taxon>Sapindaceae</taxon>
        <taxon>Hippocastanoideae</taxon>
        <taxon>Acereae</taxon>
        <taxon>Dipteronia</taxon>
    </lineage>
</organism>
<keyword evidence="2" id="KW-1185">Reference proteome</keyword>
<dbReference type="InterPro" id="IPR036561">
    <property type="entry name" value="MAM33_sf"/>
</dbReference>
<evidence type="ECO:0000313" key="1">
    <source>
        <dbReference type="EMBL" id="KAK3231477.1"/>
    </source>
</evidence>
<name>A0AAE0B8Z0_9ROSI</name>
<reference evidence="1" key="1">
    <citation type="journal article" date="2023" name="Plant J.">
        <title>Genome sequences and population genomics provide insights into the demographic history, inbreeding, and mutation load of two 'living fossil' tree species of Dipteronia.</title>
        <authorList>
            <person name="Feng Y."/>
            <person name="Comes H.P."/>
            <person name="Chen J."/>
            <person name="Zhu S."/>
            <person name="Lu R."/>
            <person name="Zhang X."/>
            <person name="Li P."/>
            <person name="Qiu J."/>
            <person name="Olsen K.M."/>
            <person name="Qiu Y."/>
        </authorList>
    </citation>
    <scope>NUCLEOTIDE SEQUENCE</scope>
    <source>
        <strain evidence="1">NBL</strain>
    </source>
</reference>
<dbReference type="Gene3D" id="3.10.280.10">
    <property type="entry name" value="Mitochondrial glycoprotein"/>
    <property type="match status" value="1"/>
</dbReference>
<evidence type="ECO:0000313" key="2">
    <source>
        <dbReference type="Proteomes" id="UP001281410"/>
    </source>
</evidence>
<protein>
    <submittedName>
        <fullName evidence="1">Uncharacterized protein</fullName>
    </submittedName>
</protein>
<sequence length="192" mass="21468">MAFCAILSKSASSLPLTASRLAQANSRNRYYHSAVFSASSHLNRKPTLGSFEPDFEFSSATETKKCSTNIESLPQLAIDSETKHADYYDHVEKPQSEFTLKIGDRAPENHIVLTREYRGELVEVMGNIHSLTIGKYGTKLYVTISNNGESSLKFDCLSTSDAISIKRMGIINSKNSMDYWPLYNGDYVAEFK</sequence>
<gene>
    <name evidence="1" type="ORF">Dsin_003358</name>
</gene>
<dbReference type="EMBL" id="JANJYJ010000001">
    <property type="protein sequence ID" value="KAK3231477.1"/>
    <property type="molecule type" value="Genomic_DNA"/>
</dbReference>
<proteinExistence type="predicted"/>
<dbReference type="AlphaFoldDB" id="A0AAE0B8Z0"/>
<dbReference type="Proteomes" id="UP001281410">
    <property type="component" value="Unassembled WGS sequence"/>
</dbReference>
<comment type="caution">
    <text evidence="1">The sequence shown here is derived from an EMBL/GenBank/DDBJ whole genome shotgun (WGS) entry which is preliminary data.</text>
</comment>